<dbReference type="Pfam" id="PF14308">
    <property type="entry name" value="DnaJ-X"/>
    <property type="match status" value="1"/>
</dbReference>
<feature type="compositionally biased region" description="Low complexity" evidence="1">
    <location>
        <begin position="123"/>
        <end position="138"/>
    </location>
</feature>
<dbReference type="InterPro" id="IPR052423">
    <property type="entry name" value="EMIR"/>
</dbReference>
<dbReference type="PROSITE" id="PS50076">
    <property type="entry name" value="DNAJ_2"/>
    <property type="match status" value="1"/>
</dbReference>
<dbReference type="InterPro" id="IPR018253">
    <property type="entry name" value="DnaJ_domain_CS"/>
</dbReference>
<dbReference type="SUPFAM" id="SSF46565">
    <property type="entry name" value="Chaperone J-domain"/>
    <property type="match status" value="1"/>
</dbReference>
<dbReference type="RefSeq" id="XP_026191021.1">
    <property type="nucleotide sequence ID" value="XM_026335236.1"/>
</dbReference>
<dbReference type="PANTHER" id="PTHR44094:SF8">
    <property type="entry name" value="DNAJ HEAT SHOCK N-TERMINAL DOMAIN-CONTAINING PROTEIN-RELATED"/>
    <property type="match status" value="1"/>
</dbReference>
<dbReference type="AlphaFoldDB" id="A0A6P6RT72"/>
<feature type="compositionally biased region" description="Basic and acidic residues" evidence="1">
    <location>
        <begin position="477"/>
        <end position="496"/>
    </location>
</feature>
<organism evidence="3 4">
    <name type="scientific">Cyclospora cayetanensis</name>
    <dbReference type="NCBI Taxonomy" id="88456"/>
    <lineage>
        <taxon>Eukaryota</taxon>
        <taxon>Sar</taxon>
        <taxon>Alveolata</taxon>
        <taxon>Apicomplexa</taxon>
        <taxon>Conoidasida</taxon>
        <taxon>Coccidia</taxon>
        <taxon>Eucoccidiorida</taxon>
        <taxon>Eimeriorina</taxon>
        <taxon>Eimeriidae</taxon>
        <taxon>Cyclospora</taxon>
    </lineage>
</organism>
<dbReference type="InterPro" id="IPR026894">
    <property type="entry name" value="DnaJ_X"/>
</dbReference>
<feature type="region of interest" description="Disordered" evidence="1">
    <location>
        <begin position="475"/>
        <end position="496"/>
    </location>
</feature>
<evidence type="ECO:0000256" key="1">
    <source>
        <dbReference type="SAM" id="MobiDB-lite"/>
    </source>
</evidence>
<feature type="domain" description="J" evidence="2">
    <location>
        <begin position="147"/>
        <end position="212"/>
    </location>
</feature>
<feature type="region of interest" description="Disordered" evidence="1">
    <location>
        <begin position="9"/>
        <end position="58"/>
    </location>
</feature>
<evidence type="ECO:0000259" key="2">
    <source>
        <dbReference type="PROSITE" id="PS50076"/>
    </source>
</evidence>
<feature type="compositionally biased region" description="Polar residues" evidence="1">
    <location>
        <begin position="44"/>
        <end position="58"/>
    </location>
</feature>
<protein>
    <submittedName>
        <fullName evidence="4">Uncharacterized J domain-containing protein C3E7.11c</fullName>
    </submittedName>
</protein>
<dbReference type="InterPro" id="IPR036869">
    <property type="entry name" value="J_dom_sf"/>
</dbReference>
<dbReference type="GeneID" id="34620811"/>
<dbReference type="SMART" id="SM00271">
    <property type="entry name" value="DnaJ"/>
    <property type="match status" value="1"/>
</dbReference>
<proteinExistence type="predicted"/>
<name>A0A6P6RT72_9EIME</name>
<dbReference type="InterPro" id="IPR001623">
    <property type="entry name" value="DnaJ_domain"/>
</dbReference>
<dbReference type="Proteomes" id="UP000515125">
    <property type="component" value="Unplaced"/>
</dbReference>
<sequence>MFDIWSIFKDSSKGGEEGKGERGGVPASAQAPVTTFFDGLFKPPSQSDPSSWNDYTTGYSLPAEAAQLLQANADSASEAPLAIENERQTSSGEKKPPEEDVEADAWAETESRRGGTARETAPDDSNSGFNGSSSSTSRTPRKVADMRYYDALDLSADASASEIRKAYYKLALKCHPDKNPGDPEAHQKFQAIGEAYQVLNDPKRRAEYDKYGVSATRNMSFIDPALFFMMLFGSEQLDPYIGKLKMAKLLEVLTQDDVLSAMSGSPAGPSKESREGVLHAIEEDQRKREVVLAIQLRDRIQPFVEGPQEAWREAMKEEVQQLCMASFGETIVESLGWAYENFSSAYLGEVQTYWGLGATVANIQATGRGIGNTFAMAKSMVQAAVAATDIQARHEQKLKEAKEASESLPNRLDTKDIDRVGEILQSVLSIVACDVEDTARKAAEKVCRDESVSLETRVKRAEALQWLGSQMTAAAAKAREAKKNERATKAADEKNR</sequence>
<dbReference type="PROSITE" id="PS00636">
    <property type="entry name" value="DNAJ_1"/>
    <property type="match status" value="1"/>
</dbReference>
<dbReference type="PRINTS" id="PR00625">
    <property type="entry name" value="JDOMAIN"/>
</dbReference>
<gene>
    <name evidence="4" type="primary">LOC34620811</name>
</gene>
<dbReference type="Gene3D" id="1.10.287.110">
    <property type="entry name" value="DnaJ domain"/>
    <property type="match status" value="1"/>
</dbReference>
<feature type="compositionally biased region" description="Basic and acidic residues" evidence="1">
    <location>
        <begin position="85"/>
        <end position="98"/>
    </location>
</feature>
<feature type="region of interest" description="Disordered" evidence="1">
    <location>
        <begin position="85"/>
        <end position="140"/>
    </location>
</feature>
<dbReference type="CDD" id="cd06257">
    <property type="entry name" value="DnaJ"/>
    <property type="match status" value="1"/>
</dbReference>
<dbReference type="OrthoDB" id="354487at2759"/>
<dbReference type="Pfam" id="PF00226">
    <property type="entry name" value="DnaJ"/>
    <property type="match status" value="1"/>
</dbReference>
<evidence type="ECO:0000313" key="4">
    <source>
        <dbReference type="RefSeq" id="XP_026191021.1"/>
    </source>
</evidence>
<dbReference type="PANTHER" id="PTHR44094">
    <property type="entry name" value="DNAJ HEAT SHOCK N-TERMINAL DOMAIN-CONTAINING PROTEIN"/>
    <property type="match status" value="1"/>
</dbReference>
<feature type="compositionally biased region" description="Basic and acidic residues" evidence="1">
    <location>
        <begin position="10"/>
        <end position="22"/>
    </location>
</feature>
<accession>A0A6P6RT72</accession>
<keyword evidence="3" id="KW-1185">Reference proteome</keyword>
<reference evidence="4" key="1">
    <citation type="submission" date="2025-08" db="UniProtKB">
        <authorList>
            <consortium name="RefSeq"/>
        </authorList>
    </citation>
    <scope>IDENTIFICATION</scope>
</reference>
<evidence type="ECO:0000313" key="3">
    <source>
        <dbReference type="Proteomes" id="UP000515125"/>
    </source>
</evidence>